<organism evidence="2 3">
    <name type="scientific">Chelonid alphaherpesvirus 5</name>
    <dbReference type="NCBI Taxonomy" id="702736"/>
    <lineage>
        <taxon>Viruses</taxon>
        <taxon>Duplodnaviria</taxon>
        <taxon>Heunggongvirae</taxon>
        <taxon>Peploviricota</taxon>
        <taxon>Herviviricetes</taxon>
        <taxon>Herpesvirales</taxon>
        <taxon>Orthoherpesviridae</taxon>
        <taxon>Alphaherpesvirinae</taxon>
        <taxon>Scutavirus</taxon>
        <taxon>Scutavirus chelonidalpha5</taxon>
    </lineage>
</organism>
<proteinExistence type="predicted"/>
<evidence type="ECO:0000256" key="1">
    <source>
        <dbReference type="SAM" id="MobiDB-lite"/>
    </source>
</evidence>
<dbReference type="GeneID" id="80532642"/>
<protein>
    <submittedName>
        <fullName evidence="2">F-US12 protein</fullName>
    </submittedName>
</protein>
<dbReference type="Proteomes" id="UP000325782">
    <property type="component" value="Segment"/>
</dbReference>
<keyword evidence="3" id="KW-1185">Reference proteome</keyword>
<dbReference type="EMBL" id="HQ878327">
    <property type="protein sequence ID" value="AHA93298.1"/>
    <property type="molecule type" value="Genomic_DNA"/>
</dbReference>
<reference evidence="2 3" key="1">
    <citation type="journal article" date="2012" name="PLoS ONE">
        <title>The genome of Chelonid herpesvirus 5 harbors atypical genes.</title>
        <authorList>
            <person name="Ackermann M."/>
            <person name="Koriabine M."/>
            <person name="Hartmann-Fritsch F."/>
            <person name="de Jong P.J."/>
            <person name="Lewis T.D."/>
            <person name="Schetle N."/>
            <person name="Work T.M."/>
            <person name="Dagenais J."/>
            <person name="Balazs G.H."/>
            <person name="Leong J.A."/>
        </authorList>
    </citation>
    <scope>NUCLEOTIDE SEQUENCE [LARGE SCALE GENOMIC DNA]</scope>
</reference>
<accession>V5NYM7</accession>
<name>V5NYM7_9ALPH</name>
<dbReference type="KEGG" id="vg:80532642"/>
<evidence type="ECO:0000313" key="2">
    <source>
        <dbReference type="EMBL" id="AHA93298.1"/>
    </source>
</evidence>
<gene>
    <name evidence="2" type="primary">F-US12</name>
</gene>
<feature type="region of interest" description="Disordered" evidence="1">
    <location>
        <begin position="52"/>
        <end position="73"/>
    </location>
</feature>
<evidence type="ECO:0000313" key="3">
    <source>
        <dbReference type="Proteomes" id="UP000325782"/>
    </source>
</evidence>
<sequence>MASRAASLLNAFLQLQTAEDRPLPARQRSFSACGGKPGERARNRSLTVCVSRRTGKNKTKKETPRNCRARSRSVARQPNPLDFSIQHPATPGQACRRLTDALQKSLDNIPWKTAAREDIVIFVAGCHHTLTTLLRLLEGENEEVSASSFSKNQALLETLLRTCHRTVAPCLTATVNAYQECLRRHHGDDASTYPKLFWNYQPRCCETLAASCYYHTEGFLALSRSLNLFVACLGYLLESEHPILNHSGSGSASHVVFIYHCQGVFEILRLLVSVCFAGLEQFPPSSAVGGKSWDATWHDMRQGFSAFKASRSCAESLPRGRPALKSKFSRRTIRSPTLQRKFIRMEEILV</sequence>
<dbReference type="RefSeq" id="YP_010795484.1">
    <property type="nucleotide sequence ID" value="NC_075701.1"/>
</dbReference>